<dbReference type="Proteomes" id="UP000326565">
    <property type="component" value="Unassembled WGS sequence"/>
</dbReference>
<keyword evidence="2" id="KW-1185">Reference proteome</keyword>
<name>A0A5N5WZR9_9EURO</name>
<evidence type="ECO:0000313" key="1">
    <source>
        <dbReference type="EMBL" id="KAB8073247.1"/>
    </source>
</evidence>
<dbReference type="EMBL" id="ML732230">
    <property type="protein sequence ID" value="KAB8073247.1"/>
    <property type="molecule type" value="Genomic_DNA"/>
</dbReference>
<protein>
    <submittedName>
        <fullName evidence="1">Uncharacterized protein</fullName>
    </submittedName>
</protein>
<dbReference type="AlphaFoldDB" id="A0A5N5WZR9"/>
<dbReference type="OrthoDB" id="441660at2759"/>
<organism evidence="1 2">
    <name type="scientific">Aspergillus leporis</name>
    <dbReference type="NCBI Taxonomy" id="41062"/>
    <lineage>
        <taxon>Eukaryota</taxon>
        <taxon>Fungi</taxon>
        <taxon>Dikarya</taxon>
        <taxon>Ascomycota</taxon>
        <taxon>Pezizomycotina</taxon>
        <taxon>Eurotiomycetes</taxon>
        <taxon>Eurotiomycetidae</taxon>
        <taxon>Eurotiales</taxon>
        <taxon>Aspergillaceae</taxon>
        <taxon>Aspergillus</taxon>
        <taxon>Aspergillus subgen. Circumdati</taxon>
    </lineage>
</organism>
<reference evidence="1 2" key="1">
    <citation type="submission" date="2019-04" db="EMBL/GenBank/DDBJ databases">
        <title>Friends and foes A comparative genomics study of 23 Aspergillus species from section Flavi.</title>
        <authorList>
            <consortium name="DOE Joint Genome Institute"/>
            <person name="Kjaerbolling I."/>
            <person name="Vesth T."/>
            <person name="Frisvad J.C."/>
            <person name="Nybo J.L."/>
            <person name="Theobald S."/>
            <person name="Kildgaard S."/>
            <person name="Isbrandt T."/>
            <person name="Kuo A."/>
            <person name="Sato A."/>
            <person name="Lyhne E.K."/>
            <person name="Kogle M.E."/>
            <person name="Wiebenga A."/>
            <person name="Kun R.S."/>
            <person name="Lubbers R.J."/>
            <person name="Makela M.R."/>
            <person name="Barry K."/>
            <person name="Chovatia M."/>
            <person name="Clum A."/>
            <person name="Daum C."/>
            <person name="Haridas S."/>
            <person name="He G."/>
            <person name="LaButti K."/>
            <person name="Lipzen A."/>
            <person name="Mondo S."/>
            <person name="Riley R."/>
            <person name="Salamov A."/>
            <person name="Simmons B.A."/>
            <person name="Magnuson J.K."/>
            <person name="Henrissat B."/>
            <person name="Mortensen U.H."/>
            <person name="Larsen T.O."/>
            <person name="Devries R.P."/>
            <person name="Grigoriev I.V."/>
            <person name="Machida M."/>
            <person name="Baker S.E."/>
            <person name="Andersen M.R."/>
        </authorList>
    </citation>
    <scope>NUCLEOTIDE SEQUENCE [LARGE SCALE GENOMIC DNA]</scope>
    <source>
        <strain evidence="1 2">CBS 151.66</strain>
    </source>
</reference>
<gene>
    <name evidence="1" type="ORF">BDV29DRAFT_139059</name>
</gene>
<sequence length="77" mass="8918">MSNHPFLRHCLFSIRKLSLSLSLSLFLFSLLFLLKSLRFNRDWYLRHSGRSCPCAGCEGTFSRLLSLVSAVLELVRR</sequence>
<accession>A0A5N5WZR9</accession>
<proteinExistence type="predicted"/>
<evidence type="ECO:0000313" key="2">
    <source>
        <dbReference type="Proteomes" id="UP000326565"/>
    </source>
</evidence>